<sequence length="583" mass="66974">MSNQVIKTFSNQHKLPRLPIPSLEESTTRYLNSLKPLLSSKEFECTKQHIKDFIKPGGLGQRLHQRLIDIDRISPHNWLDDTWWIKKAYHEWRVPVIINSNWYLLFIDDPNTPKEYFTNNNGICPKGQFSEWQIKRAAHLIGKMLDFKNLIDTESLPPDKTRAYPLCMHQYTRVYGITRIPKLNCDELVYTSHPAPARHILIIAKDQFYILDGYDKDGQKYNDGDIEIQLHQIINDVLKTQLDPPIGVLTADNRDSWAVARENLLANSLQNRETLTLIENALFVISLDDYSTGMDLDKFNRNMFHGLDAHNRWFDKAMSIAIESNGRAAMNGEHSPCDALIPSIISQWIVLEPTLPNAPVSGRSIIPPQRIRFITNEQTLKDIIEAEKRISPIIADSDALILQFSEYGAHFIKKIGKCSPDAYLQMVLQLAYFITHKKVVPTYETGSTRKFLHGRTDTIRTLSLESKAFVQQKYDLLLSATKTHNIYTQDVSNGKGCDRYLLGLRLLLQNDESHPIFTESIFAKSQEWILSTSEYILKFGIESKYSSSETDSNTLRQNIINALKEMRNICEQINGNYETTGRL</sequence>
<dbReference type="GO" id="GO:0016746">
    <property type="term" value="F:acyltransferase activity"/>
    <property type="evidence" value="ECO:0007669"/>
    <property type="project" value="UniProtKB-KW"/>
</dbReference>
<evidence type="ECO:0000256" key="2">
    <source>
        <dbReference type="ARBA" id="ARBA00022679"/>
    </source>
</evidence>
<dbReference type="InterPro" id="IPR039551">
    <property type="entry name" value="Cho/carn_acyl_trans"/>
</dbReference>
<dbReference type="InterPro" id="IPR023213">
    <property type="entry name" value="CAT-like_dom_sf"/>
</dbReference>
<evidence type="ECO:0000259" key="5">
    <source>
        <dbReference type="Pfam" id="PF00755"/>
    </source>
</evidence>
<reference evidence="6" key="1">
    <citation type="submission" date="2022-08" db="EMBL/GenBank/DDBJ databases">
        <authorList>
            <person name="Kallberg Y."/>
            <person name="Tangrot J."/>
            <person name="Rosling A."/>
        </authorList>
    </citation>
    <scope>NUCLEOTIDE SEQUENCE</scope>
    <source>
        <strain evidence="6">Wild A</strain>
    </source>
</reference>
<keyword evidence="3" id="KW-0012">Acyltransferase</keyword>
<accession>A0A9W4WL90</accession>
<dbReference type="SUPFAM" id="SSF52777">
    <property type="entry name" value="CoA-dependent acyltransferases"/>
    <property type="match status" value="2"/>
</dbReference>
<protein>
    <submittedName>
        <fullName evidence="6">816_t:CDS:1</fullName>
    </submittedName>
</protein>
<evidence type="ECO:0000256" key="4">
    <source>
        <dbReference type="PIRSR" id="PIRSR600542-1"/>
    </source>
</evidence>
<organism evidence="6 7">
    <name type="scientific">Funneliformis geosporum</name>
    <dbReference type="NCBI Taxonomy" id="1117311"/>
    <lineage>
        <taxon>Eukaryota</taxon>
        <taxon>Fungi</taxon>
        <taxon>Fungi incertae sedis</taxon>
        <taxon>Mucoromycota</taxon>
        <taxon>Glomeromycotina</taxon>
        <taxon>Glomeromycetes</taxon>
        <taxon>Glomerales</taxon>
        <taxon>Glomeraceae</taxon>
        <taxon>Funneliformis</taxon>
    </lineage>
</organism>
<dbReference type="PANTHER" id="PTHR22589:SF107">
    <property type="entry name" value="CHOLINE_CARNITINE ACYLTRANSFERASE DOMAIN-CONTAINING PROTEIN"/>
    <property type="match status" value="1"/>
</dbReference>
<dbReference type="Gene3D" id="3.30.559.70">
    <property type="entry name" value="Choline/Carnitine o-acyltransferase, domain 2"/>
    <property type="match status" value="1"/>
</dbReference>
<proteinExistence type="inferred from homology"/>
<dbReference type="Proteomes" id="UP001153678">
    <property type="component" value="Unassembled WGS sequence"/>
</dbReference>
<keyword evidence="2" id="KW-0808">Transferase</keyword>
<feature type="domain" description="Choline/carnitine acyltransferase" evidence="5">
    <location>
        <begin position="18"/>
        <end position="534"/>
    </location>
</feature>
<comment type="caution">
    <text evidence="6">The sequence shown here is derived from an EMBL/GenBank/DDBJ whole genome shotgun (WGS) entry which is preliminary data.</text>
</comment>
<evidence type="ECO:0000313" key="6">
    <source>
        <dbReference type="EMBL" id="CAI2169921.1"/>
    </source>
</evidence>
<dbReference type="AlphaFoldDB" id="A0A9W4WL90"/>
<keyword evidence="7" id="KW-1185">Reference proteome</keyword>
<dbReference type="Gene3D" id="3.30.559.10">
    <property type="entry name" value="Chloramphenicol acetyltransferase-like domain"/>
    <property type="match status" value="1"/>
</dbReference>
<dbReference type="InterPro" id="IPR000542">
    <property type="entry name" value="Carn_acyl_trans"/>
</dbReference>
<evidence type="ECO:0000313" key="7">
    <source>
        <dbReference type="Proteomes" id="UP001153678"/>
    </source>
</evidence>
<name>A0A9W4WL90_9GLOM</name>
<gene>
    <name evidence="6" type="ORF">FWILDA_LOCUS4324</name>
</gene>
<dbReference type="Pfam" id="PF00755">
    <property type="entry name" value="Carn_acyltransf"/>
    <property type="match status" value="1"/>
</dbReference>
<evidence type="ECO:0000256" key="3">
    <source>
        <dbReference type="ARBA" id="ARBA00023315"/>
    </source>
</evidence>
<dbReference type="OrthoDB" id="240216at2759"/>
<dbReference type="EMBL" id="CAMKVN010000638">
    <property type="protein sequence ID" value="CAI2169921.1"/>
    <property type="molecule type" value="Genomic_DNA"/>
</dbReference>
<feature type="active site" description="Proton acceptor" evidence="4">
    <location>
        <position position="334"/>
    </location>
</feature>
<comment type="similarity">
    <text evidence="1">Belongs to the carnitine/choline acetyltransferase family.</text>
</comment>
<evidence type="ECO:0000256" key="1">
    <source>
        <dbReference type="ARBA" id="ARBA00005232"/>
    </source>
</evidence>
<dbReference type="PANTHER" id="PTHR22589">
    <property type="entry name" value="CARNITINE O-ACYLTRANSFERASE"/>
    <property type="match status" value="1"/>
</dbReference>
<dbReference type="InterPro" id="IPR042231">
    <property type="entry name" value="Cho/carn_acyl_trans_2"/>
</dbReference>